<proteinExistence type="inferred from homology"/>
<comment type="similarity">
    <text evidence="2 7">Belongs to the UDP-glucose/GDP-mannose dehydrogenase family.</text>
</comment>
<feature type="binding site" evidence="10">
    <location>
        <position position="32"/>
    </location>
    <ligand>
        <name>NAD(+)</name>
        <dbReference type="ChEBI" id="CHEBI:57540"/>
    </ligand>
</feature>
<dbReference type="PIRSF" id="PIRSF000124">
    <property type="entry name" value="UDPglc_GDPman_dh"/>
    <property type="match status" value="1"/>
</dbReference>
<dbReference type="InterPro" id="IPR036291">
    <property type="entry name" value="NAD(P)-bd_dom_sf"/>
</dbReference>
<comment type="pathway">
    <text evidence="1">Nucleotide-sugar biosynthesis; UDP-alpha-D-glucuronate biosynthesis; UDP-alpha-D-glucuronate from UDP-alpha-D-glucose: step 1/1.</text>
</comment>
<feature type="binding site" evidence="9">
    <location>
        <begin position="156"/>
        <end position="159"/>
    </location>
    <ligand>
        <name>substrate</name>
    </ligand>
</feature>
<comment type="catalytic activity">
    <reaction evidence="6 7">
        <text>UDP-alpha-D-glucose + 2 NAD(+) + H2O = UDP-alpha-D-glucuronate + 2 NADH + 3 H(+)</text>
        <dbReference type="Rhea" id="RHEA:23596"/>
        <dbReference type="ChEBI" id="CHEBI:15377"/>
        <dbReference type="ChEBI" id="CHEBI:15378"/>
        <dbReference type="ChEBI" id="CHEBI:57540"/>
        <dbReference type="ChEBI" id="CHEBI:57945"/>
        <dbReference type="ChEBI" id="CHEBI:58052"/>
        <dbReference type="ChEBI" id="CHEBI:58885"/>
        <dbReference type="EC" id="1.1.1.22"/>
    </reaction>
</comment>
<dbReference type="SUPFAM" id="SSF48179">
    <property type="entry name" value="6-phosphogluconate dehydrogenase C-terminal domain-like"/>
    <property type="match status" value="1"/>
</dbReference>
<dbReference type="EC" id="1.1.1.22" evidence="3 7"/>
<feature type="active site" description="Nucleophile" evidence="8">
    <location>
        <position position="271"/>
    </location>
</feature>
<evidence type="ECO:0000256" key="8">
    <source>
        <dbReference type="PIRSR" id="PIRSR500134-1"/>
    </source>
</evidence>
<dbReference type="InterPro" id="IPR028357">
    <property type="entry name" value="UDPglc_DH_bac"/>
</dbReference>
<dbReference type="InterPro" id="IPR017476">
    <property type="entry name" value="UDP-Glc/GDP-Man"/>
</dbReference>
<protein>
    <recommendedName>
        <fullName evidence="3 7">UDP-glucose 6-dehydrogenase</fullName>
        <ecNumber evidence="3 7">1.1.1.22</ecNumber>
    </recommendedName>
</protein>
<evidence type="ECO:0000256" key="1">
    <source>
        <dbReference type="ARBA" id="ARBA00004701"/>
    </source>
</evidence>
<dbReference type="InterPro" id="IPR001732">
    <property type="entry name" value="UDP-Glc/GDP-Man_DH_N"/>
</dbReference>
<reference evidence="12" key="2">
    <citation type="submission" date="2023-06" db="EMBL/GenBank/DDBJ databases">
        <authorList>
            <person name="Williams T.J."/>
            <person name="Allen M.A."/>
            <person name="Ivanova N."/>
            <person name="Huntemann M."/>
            <person name="Haque S."/>
            <person name="Hancock A.M."/>
            <person name="Brazendale S."/>
            <person name="Cavicchioli R."/>
        </authorList>
    </citation>
    <scope>NUCLEOTIDE SEQUENCE</scope>
    <source>
        <strain evidence="12">MAG_Ga0307966_1000010</strain>
    </source>
</reference>
<dbReference type="SMART" id="SM00984">
    <property type="entry name" value="UDPG_MGDP_dh_C"/>
    <property type="match status" value="1"/>
</dbReference>
<evidence type="ECO:0000256" key="4">
    <source>
        <dbReference type="ARBA" id="ARBA00023002"/>
    </source>
</evidence>
<dbReference type="GO" id="GO:0051287">
    <property type="term" value="F:NAD binding"/>
    <property type="evidence" value="ECO:0007669"/>
    <property type="project" value="InterPro"/>
</dbReference>
<dbReference type="GO" id="GO:0000271">
    <property type="term" value="P:polysaccharide biosynthetic process"/>
    <property type="evidence" value="ECO:0007669"/>
    <property type="project" value="InterPro"/>
</dbReference>
<evidence type="ECO:0000256" key="9">
    <source>
        <dbReference type="PIRSR" id="PIRSR500134-2"/>
    </source>
</evidence>
<feature type="binding site" evidence="9">
    <location>
        <position position="215"/>
    </location>
    <ligand>
        <name>substrate</name>
    </ligand>
</feature>
<organism evidence="12">
    <name type="scientific">Candidatus Organicella extenuata</name>
    <dbReference type="NCBI Taxonomy" id="2841811"/>
    <lineage>
        <taxon>Bacteria</taxon>
        <taxon>Pseudomonadati</taxon>
        <taxon>Verrucomicrobiota</taxon>
        <taxon>Candidatus Organicella</taxon>
    </lineage>
</organism>
<evidence type="ECO:0000256" key="10">
    <source>
        <dbReference type="PIRSR" id="PIRSR500134-3"/>
    </source>
</evidence>
<dbReference type="NCBIfam" id="TIGR03026">
    <property type="entry name" value="NDP-sugDHase"/>
    <property type="match status" value="1"/>
</dbReference>
<dbReference type="SUPFAM" id="SSF52413">
    <property type="entry name" value="UDP-glucose/GDP-mannose dehydrogenase C-terminal domain"/>
    <property type="match status" value="1"/>
</dbReference>
<dbReference type="GO" id="GO:0006024">
    <property type="term" value="P:glycosaminoglycan biosynthetic process"/>
    <property type="evidence" value="ECO:0007669"/>
    <property type="project" value="TreeGrafter"/>
</dbReference>
<evidence type="ECO:0000259" key="11">
    <source>
        <dbReference type="SMART" id="SM00984"/>
    </source>
</evidence>
<name>A0AA51GEG4_9BACT</name>
<evidence type="ECO:0000256" key="7">
    <source>
        <dbReference type="PIRNR" id="PIRNR000124"/>
    </source>
</evidence>
<dbReference type="Gene3D" id="3.40.50.720">
    <property type="entry name" value="NAD(P)-binding Rossmann-like Domain"/>
    <property type="match status" value="2"/>
</dbReference>
<dbReference type="PIRSF" id="PIRSF500134">
    <property type="entry name" value="UDPglc_DH_bac"/>
    <property type="match status" value="1"/>
</dbReference>
<dbReference type="Proteomes" id="UP001238843">
    <property type="component" value="Chromosome"/>
</dbReference>
<dbReference type="InterPro" id="IPR008927">
    <property type="entry name" value="6-PGluconate_DH-like_C_sf"/>
</dbReference>
<accession>A0AA51GEG4</accession>
<keyword evidence="5 7" id="KW-0520">NAD</keyword>
<keyword evidence="4 7" id="KW-0560">Oxidoreductase</keyword>
<dbReference type="AlphaFoldDB" id="A0AA51GEG4"/>
<feature type="binding site" evidence="10">
    <location>
        <position position="37"/>
    </location>
    <ligand>
        <name>NAD(+)</name>
        <dbReference type="ChEBI" id="CHEBI:57540"/>
    </ligand>
</feature>
<feature type="binding site" evidence="9">
    <location>
        <position position="268"/>
    </location>
    <ligand>
        <name>substrate</name>
    </ligand>
</feature>
<evidence type="ECO:0000256" key="3">
    <source>
        <dbReference type="ARBA" id="ARBA00012954"/>
    </source>
</evidence>
<feature type="binding site" evidence="10">
    <location>
        <position position="159"/>
    </location>
    <ligand>
        <name>NAD(+)</name>
        <dbReference type="ChEBI" id="CHEBI:57540"/>
    </ligand>
</feature>
<sequence>MKIGCIGSGYVGSTTMSVLAYKNLKHDVFITDILKDKVECWNSPNLPIYEPGLDKLIYECRNKNLFFTKDSQFVIENCDLIFICVNTPTKEYGVGSKQASDLSFLEGCCNSIKKYSKSDKILIEKSTVPVGTCKSIRNNLQSNKKYHYTIISNPEFLAEGTAIKDLIRPSRVLLGVLEYSKKDIFCRNLVSKLYSVWVNKNLILKISSWSSELIKLASNSFLAQKLSSINTISIICEEVGGCINSVSRGIGLDPRIGNFFLKSSAGFGGSCFEKDVLNLTYSCSINNLSLVSNYWQSVVDINNYTKYTFVKKLYKKLNFNLNKKNLFIMGLTFKKDTDDARNSSSVDIVLEILKELSRVHVYDPKAKNINVIKNSSNVDLVSRLVSPYVKKNYDAVVVLTDWGLFKKLNYKSILQNSNESPFFVDSRSFINKTIIRLLGFKI</sequence>
<dbReference type="InterPro" id="IPR036220">
    <property type="entry name" value="UDP-Glc/GDP-Man_DH_C_sf"/>
</dbReference>
<reference evidence="12" key="1">
    <citation type="journal article" date="2021" name="Front. Microbiol.">
        <title>Genome Analysis of a Verrucomicrobial Endosymbiont With a Tiny Genome Discovered in an Antarctic Lake.</title>
        <authorList>
            <person name="Williams T.J."/>
            <person name="Allen M.A."/>
            <person name="Ivanova N."/>
            <person name="Huntemann M."/>
            <person name="Haque S."/>
            <person name="Hancock A.M."/>
            <person name="Brazendale S."/>
            <person name="Cavicchioli R."/>
        </authorList>
    </citation>
    <scope>NUCLEOTIDE SEQUENCE</scope>
    <source>
        <strain evidence="12">MAG_Ga0307966_1000010</strain>
    </source>
</reference>
<feature type="binding site" evidence="9">
    <location>
        <position position="334"/>
    </location>
    <ligand>
        <name>substrate</name>
    </ligand>
</feature>
<evidence type="ECO:0000256" key="2">
    <source>
        <dbReference type="ARBA" id="ARBA00006601"/>
    </source>
</evidence>
<dbReference type="Pfam" id="PF00984">
    <property type="entry name" value="UDPG_MGDP_dh"/>
    <property type="match status" value="1"/>
</dbReference>
<evidence type="ECO:0000256" key="6">
    <source>
        <dbReference type="ARBA" id="ARBA00047473"/>
    </source>
</evidence>
<evidence type="ECO:0000256" key="5">
    <source>
        <dbReference type="ARBA" id="ARBA00023027"/>
    </source>
</evidence>
<dbReference type="InterPro" id="IPR028356">
    <property type="entry name" value="UDPglc_DH_euk"/>
</dbReference>
<dbReference type="PANTHER" id="PTHR11374:SF3">
    <property type="entry name" value="UDP-GLUCOSE 6-DEHYDROGENASE"/>
    <property type="match status" value="1"/>
</dbReference>
<feature type="binding site" evidence="10">
    <location>
        <position position="127"/>
    </location>
    <ligand>
        <name>NAD(+)</name>
        <dbReference type="ChEBI" id="CHEBI:57540"/>
    </ligand>
</feature>
<feature type="domain" description="UDP-glucose/GDP-mannose dehydrogenase C-terminal" evidence="11">
    <location>
        <begin position="327"/>
        <end position="432"/>
    </location>
</feature>
<dbReference type="SUPFAM" id="SSF51735">
    <property type="entry name" value="NAD(P)-binding Rossmann-fold domains"/>
    <property type="match status" value="1"/>
</dbReference>
<feature type="binding site" evidence="9">
    <location>
        <begin position="260"/>
        <end position="264"/>
    </location>
    <ligand>
        <name>substrate</name>
    </ligand>
</feature>
<feature type="binding site" evidence="10">
    <location>
        <position position="274"/>
    </location>
    <ligand>
        <name>NAD(+)</name>
        <dbReference type="ChEBI" id="CHEBI:57540"/>
    </ligand>
</feature>
<dbReference type="Pfam" id="PF03720">
    <property type="entry name" value="UDPG_MGDP_dh_C"/>
    <property type="match status" value="1"/>
</dbReference>
<evidence type="ECO:0000313" key="12">
    <source>
        <dbReference type="EMBL" id="WMI30543.1"/>
    </source>
</evidence>
<dbReference type="PANTHER" id="PTHR11374">
    <property type="entry name" value="UDP-GLUCOSE DEHYDROGENASE/UDP-MANNAC DEHYDROGENASE"/>
    <property type="match status" value="1"/>
</dbReference>
<feature type="binding site" evidence="10">
    <location>
        <position position="341"/>
    </location>
    <ligand>
        <name>NAD(+)</name>
        <dbReference type="ChEBI" id="CHEBI:57540"/>
    </ligand>
</feature>
<dbReference type="InterPro" id="IPR014026">
    <property type="entry name" value="UDP-Glc/GDP-Man_DH_dimer"/>
</dbReference>
<gene>
    <name evidence="12" type="ORF">QTO32_00490</name>
</gene>
<dbReference type="EMBL" id="CP128385">
    <property type="protein sequence ID" value="WMI30543.1"/>
    <property type="molecule type" value="Genomic_DNA"/>
</dbReference>
<dbReference type="Gene3D" id="1.20.5.100">
    <property type="entry name" value="Cytochrome c1, transmembrane anchor, C-terminal"/>
    <property type="match status" value="1"/>
</dbReference>
<dbReference type="GO" id="GO:0003979">
    <property type="term" value="F:UDP-glucose 6-dehydrogenase activity"/>
    <property type="evidence" value="ECO:0007669"/>
    <property type="project" value="UniProtKB-EC"/>
</dbReference>
<dbReference type="InterPro" id="IPR014027">
    <property type="entry name" value="UDP-Glc/GDP-Man_DH_C"/>
</dbReference>
<dbReference type="Pfam" id="PF03721">
    <property type="entry name" value="UDPG_MGDP_dh_N"/>
    <property type="match status" value="1"/>
</dbReference>
<feature type="binding site" evidence="10">
    <location>
        <position position="87"/>
    </location>
    <ligand>
        <name>NAD(+)</name>
        <dbReference type="ChEBI" id="CHEBI:57540"/>
    </ligand>
</feature>